<gene>
    <name evidence="2" type="primary">ytrC</name>
    <name evidence="2" type="ORF">J5227_22240</name>
</gene>
<dbReference type="InterPro" id="IPR023264">
    <property type="entry name" value="ABC_transptr_acetoin_YtrC/YtrD"/>
</dbReference>
<comment type="caution">
    <text evidence="2">The sequence shown here is derived from an EMBL/GenBank/DDBJ whole genome shotgun (WGS) entry which is preliminary data.</text>
</comment>
<keyword evidence="1" id="KW-0812">Transmembrane</keyword>
<dbReference type="Proteomes" id="UP000665181">
    <property type="component" value="Unassembled WGS sequence"/>
</dbReference>
<dbReference type="PRINTS" id="PR02026">
    <property type="entry name" value="YTRCYTRDABC"/>
</dbReference>
<feature type="transmembrane region" description="Helical" evidence="1">
    <location>
        <begin position="63"/>
        <end position="81"/>
    </location>
</feature>
<accession>A0A8I1WH08</accession>
<feature type="transmembrane region" description="Helical" evidence="1">
    <location>
        <begin position="143"/>
        <end position="164"/>
    </location>
</feature>
<dbReference type="PANTHER" id="PTHR39177:SF1">
    <property type="entry name" value="ABC TRANSPORTER PERMEASE YTRC-RELATED"/>
    <property type="match status" value="1"/>
</dbReference>
<dbReference type="AlphaFoldDB" id="A0A8I1WH08"/>
<feature type="transmembrane region" description="Helical" evidence="1">
    <location>
        <begin position="236"/>
        <end position="256"/>
    </location>
</feature>
<feature type="transmembrane region" description="Helical" evidence="1">
    <location>
        <begin position="277"/>
        <end position="297"/>
    </location>
</feature>
<reference evidence="2" key="1">
    <citation type="submission" date="2021-03" db="EMBL/GenBank/DDBJ databases">
        <title>Isolation of Bacillus subtilis from fermented food sample.</title>
        <authorList>
            <person name="Lakshmanan V."/>
            <person name="Athira K."/>
            <person name="Rajagopal K."/>
        </authorList>
    </citation>
    <scope>NUCLEOTIDE SEQUENCE</scope>
    <source>
        <strain evidence="2">S1</strain>
    </source>
</reference>
<evidence type="ECO:0000313" key="3">
    <source>
        <dbReference type="Proteomes" id="UP000665181"/>
    </source>
</evidence>
<proteinExistence type="predicted"/>
<keyword evidence="1" id="KW-0472">Membrane</keyword>
<organism evidence="2 3">
    <name type="scientific">Bacillus subtilis</name>
    <dbReference type="NCBI Taxonomy" id="1423"/>
    <lineage>
        <taxon>Bacteria</taxon>
        <taxon>Bacillati</taxon>
        <taxon>Bacillota</taxon>
        <taxon>Bacilli</taxon>
        <taxon>Bacillales</taxon>
        <taxon>Bacillaceae</taxon>
        <taxon>Bacillus</taxon>
    </lineage>
</organism>
<feature type="transmembrane region" description="Helical" evidence="1">
    <location>
        <begin position="16"/>
        <end position="38"/>
    </location>
</feature>
<sequence length="331" mass="37302">MVDRGLLYREWKQNQVVILLSIAFLVLANPLSIINTYLSYQGCLAHQDPQYCEFIVNYHRSNLIDINWVPGVILAVCFLGMERSKGTMDFILSLPYNRSQIFQTKFWLGGFVTVLSQLIGFLFAWLLILVYNPEHVYFFEHSSVGVIVISFMAYCLLMAAGALTGNVFAQLLTAFAAAVLPYLIVALPVGNFEVVFGVNIWEIFPSPEVYFSLTSNLLYLVPIGYVASDWLIDSKYILMIPAAMSILFYLIGLISFKKYPSERNGHFFLWSKLDRPVQILVIAFGILGFGLFGYYSGNSGNSIIGYILGMIIGAVAGFFVSYFSIYKKTKH</sequence>
<dbReference type="PANTHER" id="PTHR39177">
    <property type="entry name" value="ABC TRANSPORTER PERMEASE YTRC-RELATED"/>
    <property type="match status" value="1"/>
</dbReference>
<dbReference type="InterPro" id="IPR053046">
    <property type="entry name" value="ABC-5_transporter"/>
</dbReference>
<keyword evidence="1" id="KW-1133">Transmembrane helix</keyword>
<dbReference type="EMBL" id="JAGFPW010000038">
    <property type="protein sequence ID" value="MBO3796961.1"/>
    <property type="molecule type" value="Genomic_DNA"/>
</dbReference>
<dbReference type="RefSeq" id="WP_208556941.1">
    <property type="nucleotide sequence ID" value="NZ_JAGFPW010000038.1"/>
</dbReference>
<dbReference type="Pfam" id="PF12679">
    <property type="entry name" value="ABC2_membrane_2"/>
    <property type="match status" value="1"/>
</dbReference>
<feature type="transmembrane region" description="Helical" evidence="1">
    <location>
        <begin position="303"/>
        <end position="325"/>
    </location>
</feature>
<feature type="transmembrane region" description="Helical" evidence="1">
    <location>
        <begin position="106"/>
        <end position="131"/>
    </location>
</feature>
<name>A0A8I1WH08_BACIU</name>
<protein>
    <submittedName>
        <fullName evidence="2">ABC transporter permease YtrC</fullName>
    </submittedName>
</protein>
<feature type="transmembrane region" description="Helical" evidence="1">
    <location>
        <begin position="171"/>
        <end position="189"/>
    </location>
</feature>
<evidence type="ECO:0000256" key="1">
    <source>
        <dbReference type="SAM" id="Phobius"/>
    </source>
</evidence>
<evidence type="ECO:0000313" key="2">
    <source>
        <dbReference type="EMBL" id="MBO3796961.1"/>
    </source>
</evidence>